<accession>A0AAD7MRQ4</accession>
<name>A0AAD7MRQ4_9AGAR</name>
<proteinExistence type="predicted"/>
<feature type="region of interest" description="Disordered" evidence="1">
    <location>
        <begin position="696"/>
        <end position="719"/>
    </location>
</feature>
<feature type="region of interest" description="Disordered" evidence="1">
    <location>
        <begin position="111"/>
        <end position="185"/>
    </location>
</feature>
<organism evidence="2 3">
    <name type="scientific">Mycena metata</name>
    <dbReference type="NCBI Taxonomy" id="1033252"/>
    <lineage>
        <taxon>Eukaryota</taxon>
        <taxon>Fungi</taxon>
        <taxon>Dikarya</taxon>
        <taxon>Basidiomycota</taxon>
        <taxon>Agaricomycotina</taxon>
        <taxon>Agaricomycetes</taxon>
        <taxon>Agaricomycetidae</taxon>
        <taxon>Agaricales</taxon>
        <taxon>Marasmiineae</taxon>
        <taxon>Mycenaceae</taxon>
        <taxon>Mycena</taxon>
    </lineage>
</organism>
<evidence type="ECO:0000313" key="2">
    <source>
        <dbReference type="EMBL" id="KAJ7729057.1"/>
    </source>
</evidence>
<keyword evidence="3" id="KW-1185">Reference proteome</keyword>
<feature type="region of interest" description="Disordered" evidence="1">
    <location>
        <begin position="657"/>
        <end position="677"/>
    </location>
</feature>
<feature type="region of interest" description="Disordered" evidence="1">
    <location>
        <begin position="242"/>
        <end position="320"/>
    </location>
</feature>
<gene>
    <name evidence="2" type="ORF">B0H16DRAFT_1470248</name>
</gene>
<dbReference type="EMBL" id="JARKIB010000168">
    <property type="protein sequence ID" value="KAJ7729057.1"/>
    <property type="molecule type" value="Genomic_DNA"/>
</dbReference>
<dbReference type="Proteomes" id="UP001215598">
    <property type="component" value="Unassembled WGS sequence"/>
</dbReference>
<feature type="compositionally biased region" description="Basic and acidic residues" evidence="1">
    <location>
        <begin position="305"/>
        <end position="320"/>
    </location>
</feature>
<evidence type="ECO:0000256" key="1">
    <source>
        <dbReference type="SAM" id="MobiDB-lite"/>
    </source>
</evidence>
<feature type="compositionally biased region" description="Pro residues" evidence="1">
    <location>
        <begin position="139"/>
        <end position="161"/>
    </location>
</feature>
<feature type="compositionally biased region" description="Pro residues" evidence="1">
    <location>
        <begin position="168"/>
        <end position="183"/>
    </location>
</feature>
<reference evidence="2" key="1">
    <citation type="submission" date="2023-03" db="EMBL/GenBank/DDBJ databases">
        <title>Massive genome expansion in bonnet fungi (Mycena s.s.) driven by repeated elements and novel gene families across ecological guilds.</title>
        <authorList>
            <consortium name="Lawrence Berkeley National Laboratory"/>
            <person name="Harder C.B."/>
            <person name="Miyauchi S."/>
            <person name="Viragh M."/>
            <person name="Kuo A."/>
            <person name="Thoen E."/>
            <person name="Andreopoulos B."/>
            <person name="Lu D."/>
            <person name="Skrede I."/>
            <person name="Drula E."/>
            <person name="Henrissat B."/>
            <person name="Morin E."/>
            <person name="Kohler A."/>
            <person name="Barry K."/>
            <person name="LaButti K."/>
            <person name="Morin E."/>
            <person name="Salamov A."/>
            <person name="Lipzen A."/>
            <person name="Mereny Z."/>
            <person name="Hegedus B."/>
            <person name="Baldrian P."/>
            <person name="Stursova M."/>
            <person name="Weitz H."/>
            <person name="Taylor A."/>
            <person name="Grigoriev I.V."/>
            <person name="Nagy L.G."/>
            <person name="Martin F."/>
            <person name="Kauserud H."/>
        </authorList>
    </citation>
    <scope>NUCLEOTIDE SEQUENCE</scope>
    <source>
        <strain evidence="2">CBHHK182m</strain>
    </source>
</reference>
<sequence>MPAKTHLLPGKIIFKWFQSRFQGPVKPQELFYAHIPGCWQQPAHFRASGRPVKRAGSPVKVTFSSHVIGTISCGLFRMPMPNQAGFITGTITETNWDVRIWTVGMQNPIVEKKPKKKEKQPILPLRPAPRAPALRAPAPRAPAPHAPHAPAQPGPPAPPPAGSSSMYPAPPPPAPPPGFPPYGFPQQPQFANLYAPAPGYHYPPAFGSYNPYLFHPPPAPAPGYDMHQTYGAAAHAALPAPAAPATPTYPRSDYRSLDEPVASSSQSTMRSEANTDNAKKRKRSAPQVKQEEQEEQDDNPKKRKRPDDLNRDENGNFTKDAMKRLNDVATRSLSMVQVFVRAHKDDPHKGFEGSIEDCEIQTQADHKTWCWQPATHVWLRLTPTQHFVADDFFKDDYLKWCKKYKLKHCSGRGGMAIENEDARRARFPGRTAMGRLAKAMDALVFPVGTTIGRLPKGGWPWIAGTHSFSLLGQQCTHWNSCLRTQCFTIRYLFIMPARNLIEWVNSNRRYDINLVRLSHPGNVTTACYPYNVLNARFDAIRDTTVGPPCTCPPGSIACGDVLTGCKLHVVPAMTLVPSGASHGWSPLLRLEQNQLLNNLTDKAFYDLEHASGRERDAVRERLCTLLYHKAQWLSDVNWTMPAKRELLFVMPPSAEESSAASDDSEKASISSSSTSTTLAADELPAALQLSCKGPIRRPAKIPVNHPYDYSKKHQKHRQL</sequence>
<protein>
    <submittedName>
        <fullName evidence="2">Uncharacterized protein</fullName>
    </submittedName>
</protein>
<dbReference type="AlphaFoldDB" id="A0AAD7MRQ4"/>
<feature type="compositionally biased region" description="Polar residues" evidence="1">
    <location>
        <begin position="262"/>
        <end position="276"/>
    </location>
</feature>
<comment type="caution">
    <text evidence="2">The sequence shown here is derived from an EMBL/GenBank/DDBJ whole genome shotgun (WGS) entry which is preliminary data.</text>
</comment>
<evidence type="ECO:0000313" key="3">
    <source>
        <dbReference type="Proteomes" id="UP001215598"/>
    </source>
</evidence>